<proteinExistence type="inferred from homology"/>
<reference evidence="9" key="1">
    <citation type="journal article" date="2019" name="Int. J. Syst. Evol. Microbiol.">
        <title>The Global Catalogue of Microorganisms (GCM) 10K type strain sequencing project: providing services to taxonomists for standard genome sequencing and annotation.</title>
        <authorList>
            <consortium name="The Broad Institute Genomics Platform"/>
            <consortium name="The Broad Institute Genome Sequencing Center for Infectious Disease"/>
            <person name="Wu L."/>
            <person name="Ma J."/>
        </authorList>
    </citation>
    <scope>NUCLEOTIDE SEQUENCE [LARGE SCALE GENOMIC DNA]</scope>
    <source>
        <strain evidence="9">JCM 18326</strain>
    </source>
</reference>
<name>A0ABP9D8A6_9BACT</name>
<gene>
    <name evidence="8" type="ORF">GCM10023331_19660</name>
</gene>
<evidence type="ECO:0000313" key="8">
    <source>
        <dbReference type="EMBL" id="GAA4834470.1"/>
    </source>
</evidence>
<dbReference type="Pfam" id="PF00933">
    <property type="entry name" value="Glyco_hydro_3"/>
    <property type="match status" value="1"/>
</dbReference>
<accession>A0ABP9D8A6</accession>
<dbReference type="Pfam" id="PF00144">
    <property type="entry name" value="Beta-lactamase"/>
    <property type="match status" value="1"/>
</dbReference>
<dbReference type="SUPFAM" id="SSF56601">
    <property type="entry name" value="beta-lactamase/transpeptidase-like"/>
    <property type="match status" value="1"/>
</dbReference>
<organism evidence="8 9">
    <name type="scientific">Algivirga pacifica</name>
    <dbReference type="NCBI Taxonomy" id="1162670"/>
    <lineage>
        <taxon>Bacteria</taxon>
        <taxon>Pseudomonadati</taxon>
        <taxon>Bacteroidota</taxon>
        <taxon>Cytophagia</taxon>
        <taxon>Cytophagales</taxon>
        <taxon>Flammeovirgaceae</taxon>
        <taxon>Algivirga</taxon>
    </lineage>
</organism>
<evidence type="ECO:0000256" key="3">
    <source>
        <dbReference type="ARBA" id="ARBA00012663"/>
    </source>
</evidence>
<dbReference type="PANTHER" id="PTHR30480:SF13">
    <property type="entry name" value="BETA-HEXOSAMINIDASE"/>
    <property type="match status" value="1"/>
</dbReference>
<evidence type="ECO:0000256" key="2">
    <source>
        <dbReference type="ARBA" id="ARBA00005336"/>
    </source>
</evidence>
<dbReference type="PANTHER" id="PTHR30480">
    <property type="entry name" value="BETA-HEXOSAMINIDASE-RELATED"/>
    <property type="match status" value="1"/>
</dbReference>
<keyword evidence="4 8" id="KW-0378">Hydrolase</keyword>
<dbReference type="SUPFAM" id="SSF51445">
    <property type="entry name" value="(Trans)glycosidases"/>
    <property type="match status" value="1"/>
</dbReference>
<evidence type="ECO:0000256" key="4">
    <source>
        <dbReference type="ARBA" id="ARBA00022801"/>
    </source>
</evidence>
<dbReference type="Gene3D" id="3.40.710.10">
    <property type="entry name" value="DD-peptidase/beta-lactamase superfamily"/>
    <property type="match status" value="1"/>
</dbReference>
<dbReference type="InterPro" id="IPR001764">
    <property type="entry name" value="Glyco_hydro_3_N"/>
</dbReference>
<dbReference type="SUPFAM" id="SSF52279">
    <property type="entry name" value="Beta-D-glucan exohydrolase, C-terminal domain"/>
    <property type="match status" value="1"/>
</dbReference>
<dbReference type="Gene3D" id="3.40.50.1700">
    <property type="entry name" value="Glycoside hydrolase family 3 C-terminal domain"/>
    <property type="match status" value="1"/>
</dbReference>
<protein>
    <recommendedName>
        <fullName evidence="3">beta-N-acetylhexosaminidase</fullName>
        <ecNumber evidence="3">3.2.1.52</ecNumber>
    </recommendedName>
</protein>
<evidence type="ECO:0000313" key="9">
    <source>
        <dbReference type="Proteomes" id="UP001500298"/>
    </source>
</evidence>
<evidence type="ECO:0000259" key="6">
    <source>
        <dbReference type="Pfam" id="PF00144"/>
    </source>
</evidence>
<dbReference type="InterPro" id="IPR001466">
    <property type="entry name" value="Beta-lactam-related"/>
</dbReference>
<dbReference type="InterPro" id="IPR050226">
    <property type="entry name" value="NagZ_Beta-hexosaminidase"/>
</dbReference>
<sequence>MKRILAVLSLLWTCLGIPSLLYAQEPTYLKYTNHSWVDSVYQSLTPRERIAQLLIVPSPSLSNKEKVAELIRKYKVGGVIFFKAKAVEHQEMIHYYRSQAETPLMFALDAEWGIGMRTIEGMSFPYAMTLGAVQEDKWVYEMGKAIGRHMKQLGMHINFGPVVDVNNNPNNPVISYRSFGEDPKKVAELGKQYVRGLQEEGVLAVAKHFPGHGDTSVDSHHDLPVITHQRARLDSVELYPFRQLVDAGVGGVMSAHLQLPAIDDTPHQAASLSKKILNILREDLQFKGLVFTDGIHMKGITKHRSAGEAHAEALIAGNDVVEFTREVEDALIAIEKAIKEGRLTSRDIEEKCRKVLAFKYWAERPAQVKIQEELLSEQHLIQQLNSSKDKALNRKLSEGAITMLRNVDNRLPIQEIAGKRIAVVSIGSDTLTTFQKMAAKYTQVDFLNIGTSFSSEKQSLLLDTLKSYDHILVGIHDLFMSPKVKEIVVNLNEGKQRIPTHPFGITEEVKQLVEQLSQNDKVILTVFANPYALNVFQGIAQSKALLMTYQDTPLMQEIAAQVIFGALPTQGKLPVTVNEHFKVGSGIFTKAIGRLGFADPENVQLDGWALEQLVDSLAMYGLEQRAYPGCQVLVAKEGKVILQKSYGFHTYYGERPVENEDLYDLASVTKVSAPLPAIMKLSGQGVFDMDEPFSRYWKGFQKDPLKRDITFKEVLAHQAGLYPYISYWSQIDKIARWGGLFKQRPFALYPSKQYTVRVGPQLYAHKKLLPQIYKLVNESAVKNRGTYKYSGLSFVLYPEMISSRVGQPFDDYLKETFYGPLGATTLGFNPYELFDCDRIIPTENDIFFRHGQMDGFVHDEAAAVLGGVSGNAGLFSNALDLAKLMQMYLQEGYYGGKQYIAAEVMKEFTSVQFPENDNRRGLGFDKPLLNNETLSSAQAYPCLSASPKSFGHTGFTGTMAWVDPAEKLVFIFLSNRVHPTRDNRRLYKLNIRTEMLEGIYGCHQQTIEGQSYGRD</sequence>
<dbReference type="RefSeq" id="WP_345371373.1">
    <property type="nucleotide sequence ID" value="NZ_BAABJX010000029.1"/>
</dbReference>
<evidence type="ECO:0000256" key="5">
    <source>
        <dbReference type="ARBA" id="ARBA00023295"/>
    </source>
</evidence>
<keyword evidence="5" id="KW-0326">Glycosidase</keyword>
<comment type="caution">
    <text evidence="8">The sequence shown here is derived from an EMBL/GenBank/DDBJ whole genome shotgun (WGS) entry which is preliminary data.</text>
</comment>
<dbReference type="EC" id="3.2.1.52" evidence="3"/>
<dbReference type="InterPro" id="IPR036962">
    <property type="entry name" value="Glyco_hydro_3_N_sf"/>
</dbReference>
<dbReference type="GO" id="GO:0016787">
    <property type="term" value="F:hydrolase activity"/>
    <property type="evidence" value="ECO:0007669"/>
    <property type="project" value="UniProtKB-KW"/>
</dbReference>
<feature type="domain" description="Beta-lactamase-related" evidence="6">
    <location>
        <begin position="621"/>
        <end position="987"/>
    </location>
</feature>
<keyword evidence="9" id="KW-1185">Reference proteome</keyword>
<dbReference type="InterPro" id="IPR012338">
    <property type="entry name" value="Beta-lactam/transpept-like"/>
</dbReference>
<feature type="domain" description="Glycoside hydrolase family 3 N-terminal" evidence="7">
    <location>
        <begin position="47"/>
        <end position="356"/>
    </location>
</feature>
<dbReference type="Proteomes" id="UP001500298">
    <property type="component" value="Unassembled WGS sequence"/>
</dbReference>
<dbReference type="InterPro" id="IPR036881">
    <property type="entry name" value="Glyco_hydro_3_C_sf"/>
</dbReference>
<evidence type="ECO:0000259" key="7">
    <source>
        <dbReference type="Pfam" id="PF00933"/>
    </source>
</evidence>
<dbReference type="EMBL" id="BAABJX010000029">
    <property type="protein sequence ID" value="GAA4834470.1"/>
    <property type="molecule type" value="Genomic_DNA"/>
</dbReference>
<comment type="catalytic activity">
    <reaction evidence="1">
        <text>Hydrolysis of terminal non-reducing N-acetyl-D-hexosamine residues in N-acetyl-beta-D-hexosaminides.</text>
        <dbReference type="EC" id="3.2.1.52"/>
    </reaction>
</comment>
<dbReference type="Gene3D" id="3.20.20.300">
    <property type="entry name" value="Glycoside hydrolase, family 3, N-terminal domain"/>
    <property type="match status" value="1"/>
</dbReference>
<comment type="similarity">
    <text evidence="2">Belongs to the glycosyl hydrolase 3 family.</text>
</comment>
<dbReference type="InterPro" id="IPR017853">
    <property type="entry name" value="GH"/>
</dbReference>
<evidence type="ECO:0000256" key="1">
    <source>
        <dbReference type="ARBA" id="ARBA00001231"/>
    </source>
</evidence>